<evidence type="ECO:0000256" key="6">
    <source>
        <dbReference type="ARBA" id="ARBA00023136"/>
    </source>
</evidence>
<name>A0AAP2C8V5_9GAMM</name>
<gene>
    <name evidence="9" type="ORF">KB893_000445</name>
</gene>
<comment type="caution">
    <text evidence="9">The sequence shown here is derived from an EMBL/GenBank/DDBJ whole genome shotgun (WGS) entry which is preliminary data.</text>
</comment>
<evidence type="ECO:0000256" key="4">
    <source>
        <dbReference type="ARBA" id="ARBA00022692"/>
    </source>
</evidence>
<comment type="subcellular location">
    <subcellularLocation>
        <location evidence="1">Cell membrane</location>
        <topology evidence="1">Multi-pass membrane protein</topology>
    </subcellularLocation>
</comment>
<dbReference type="RefSeq" id="WP_213173294.1">
    <property type="nucleotide sequence ID" value="NZ_JAGQFT020000001.1"/>
</dbReference>
<dbReference type="Pfam" id="PF03458">
    <property type="entry name" value="Gly_transporter"/>
    <property type="match status" value="2"/>
</dbReference>
<feature type="domain" description="Glycine transporter" evidence="8">
    <location>
        <begin position="7"/>
        <end position="80"/>
    </location>
</feature>
<organism evidence="9 10">
    <name type="scientific">Coralloluteibacterium stylophorae</name>
    <dbReference type="NCBI Taxonomy" id="1776034"/>
    <lineage>
        <taxon>Bacteria</taxon>
        <taxon>Pseudomonadati</taxon>
        <taxon>Pseudomonadota</taxon>
        <taxon>Gammaproteobacteria</taxon>
        <taxon>Lysobacterales</taxon>
        <taxon>Lysobacteraceae</taxon>
        <taxon>Coralloluteibacterium</taxon>
    </lineage>
</organism>
<evidence type="ECO:0000256" key="7">
    <source>
        <dbReference type="SAM" id="Phobius"/>
    </source>
</evidence>
<keyword evidence="10" id="KW-1185">Reference proteome</keyword>
<protein>
    <submittedName>
        <fullName evidence="9">Trimeric intracellular cation channel family protein</fullName>
    </submittedName>
</protein>
<dbReference type="InterPro" id="IPR005115">
    <property type="entry name" value="Gly_transporter"/>
</dbReference>
<evidence type="ECO:0000256" key="2">
    <source>
        <dbReference type="ARBA" id="ARBA00008193"/>
    </source>
</evidence>
<proteinExistence type="inferred from homology"/>
<keyword evidence="6 7" id="KW-0472">Membrane</keyword>
<dbReference type="AlphaFoldDB" id="A0AAP2C8V5"/>
<feature type="transmembrane region" description="Helical" evidence="7">
    <location>
        <begin position="118"/>
        <end position="138"/>
    </location>
</feature>
<comment type="similarity">
    <text evidence="2">Belongs to the UPF0126 family.</text>
</comment>
<dbReference type="GO" id="GO:0005886">
    <property type="term" value="C:plasma membrane"/>
    <property type="evidence" value="ECO:0007669"/>
    <property type="project" value="UniProtKB-SubCell"/>
</dbReference>
<dbReference type="EMBL" id="JAGQFT020000001">
    <property type="protein sequence ID" value="MBS7455605.1"/>
    <property type="molecule type" value="Genomic_DNA"/>
</dbReference>
<feature type="transmembrane region" description="Helical" evidence="7">
    <location>
        <begin position="150"/>
        <end position="170"/>
    </location>
</feature>
<evidence type="ECO:0000256" key="3">
    <source>
        <dbReference type="ARBA" id="ARBA00022475"/>
    </source>
</evidence>
<evidence type="ECO:0000313" key="10">
    <source>
        <dbReference type="Proteomes" id="UP000675747"/>
    </source>
</evidence>
<accession>A0AAP2C8V5</accession>
<evidence type="ECO:0000256" key="5">
    <source>
        <dbReference type="ARBA" id="ARBA00022989"/>
    </source>
</evidence>
<dbReference type="Proteomes" id="UP000675747">
    <property type="component" value="Unassembled WGS sequence"/>
</dbReference>
<evidence type="ECO:0000259" key="8">
    <source>
        <dbReference type="Pfam" id="PF03458"/>
    </source>
</evidence>
<feature type="transmembrane region" description="Helical" evidence="7">
    <location>
        <begin position="32"/>
        <end position="52"/>
    </location>
</feature>
<reference evidence="9 10" key="1">
    <citation type="journal article" date="2021" name="Microbiol. Resour. Announc.">
        <title>Draft Genome Sequence of Coralloluteibacterium stylophorae LMG 29479T.</title>
        <authorList>
            <person name="Karlyshev A.V."/>
            <person name="Kudryashova E.B."/>
            <person name="Ariskina E.V."/>
            <person name="Conroy A.P."/>
            <person name="Abidueva E.Y."/>
        </authorList>
    </citation>
    <scope>NUCLEOTIDE SEQUENCE [LARGE SCALE GENOMIC DNA]</scope>
    <source>
        <strain evidence="9 10">LMG 29479</strain>
    </source>
</reference>
<dbReference type="PANTHER" id="PTHR30506">
    <property type="entry name" value="INNER MEMBRANE PROTEIN"/>
    <property type="match status" value="1"/>
</dbReference>
<dbReference type="PANTHER" id="PTHR30506:SF3">
    <property type="entry name" value="UPF0126 INNER MEMBRANE PROTEIN YADS-RELATED"/>
    <property type="match status" value="1"/>
</dbReference>
<evidence type="ECO:0000256" key="1">
    <source>
        <dbReference type="ARBA" id="ARBA00004651"/>
    </source>
</evidence>
<keyword evidence="4 7" id="KW-0812">Transmembrane</keyword>
<feature type="transmembrane region" description="Helical" evidence="7">
    <location>
        <begin position="6"/>
        <end position="25"/>
    </location>
</feature>
<feature type="domain" description="Glycine transporter" evidence="8">
    <location>
        <begin position="93"/>
        <end position="164"/>
    </location>
</feature>
<sequence>MDLFLVVLDLVGSFVFAISGATVGVRHRLDLFGVLVLSFAAAVSGGIARDVLIGAVPPAAFADWRYLGVAILAGAITFFRYEDIERLRNPVQLFDAAGLALFAVAGATKALAWGLHPVMAVLLGMLSGIGGGIARDMLVAQVPVVLRAELYAVAAALGAAVAVLGAWLALPPAAGMVAGALLCFGLRFMAIRHGWSLPVPRPREP</sequence>
<evidence type="ECO:0000313" key="9">
    <source>
        <dbReference type="EMBL" id="MBS7455605.1"/>
    </source>
</evidence>
<feature type="transmembrane region" description="Helical" evidence="7">
    <location>
        <begin position="176"/>
        <end position="195"/>
    </location>
</feature>
<keyword evidence="5 7" id="KW-1133">Transmembrane helix</keyword>
<keyword evidence="3" id="KW-1003">Cell membrane</keyword>